<comment type="caution">
    <text evidence="1">The sequence shown here is derived from an EMBL/GenBank/DDBJ whole genome shotgun (WGS) entry which is preliminary data.</text>
</comment>
<evidence type="ECO:0000313" key="1">
    <source>
        <dbReference type="EMBL" id="GAV01926.1"/>
    </source>
</evidence>
<accession>A0A1D1VM71</accession>
<dbReference type="AlphaFoldDB" id="A0A1D1VM71"/>
<evidence type="ECO:0000313" key="2">
    <source>
        <dbReference type="Proteomes" id="UP000186922"/>
    </source>
</evidence>
<dbReference type="Proteomes" id="UP000186922">
    <property type="component" value="Unassembled WGS sequence"/>
</dbReference>
<dbReference type="EMBL" id="BDGG01000007">
    <property type="protein sequence ID" value="GAV01926.1"/>
    <property type="molecule type" value="Genomic_DNA"/>
</dbReference>
<name>A0A1D1VM71_RAMVA</name>
<protein>
    <submittedName>
        <fullName evidence="1">Uncharacterized protein</fullName>
    </submittedName>
</protein>
<organism evidence="1 2">
    <name type="scientific">Ramazzottius varieornatus</name>
    <name type="common">Water bear</name>
    <name type="synonym">Tardigrade</name>
    <dbReference type="NCBI Taxonomy" id="947166"/>
    <lineage>
        <taxon>Eukaryota</taxon>
        <taxon>Metazoa</taxon>
        <taxon>Ecdysozoa</taxon>
        <taxon>Tardigrada</taxon>
        <taxon>Eutardigrada</taxon>
        <taxon>Parachela</taxon>
        <taxon>Hypsibioidea</taxon>
        <taxon>Ramazzottiidae</taxon>
        <taxon>Ramazzottius</taxon>
    </lineage>
</organism>
<keyword evidence="2" id="KW-1185">Reference proteome</keyword>
<gene>
    <name evidence="1" type="primary">RvY_12560-1</name>
    <name evidence="1" type="synonym">RvY_12560.1</name>
    <name evidence="1" type="ORF">RvY_12560</name>
</gene>
<proteinExistence type="predicted"/>
<sequence>MAIDGGYNYGKLRGRHMTLSPCVPTQKNKLWGARSTIIPLQPSCAAVSGQPARPPSHHSLHLTANPSHLAGRQLWSGRRRLTSMSLSVAQYRVIPISWNDFGRE</sequence>
<reference evidence="1 2" key="1">
    <citation type="journal article" date="2016" name="Nat. Commun.">
        <title>Extremotolerant tardigrade genome and improved radiotolerance of human cultured cells by tardigrade-unique protein.</title>
        <authorList>
            <person name="Hashimoto T."/>
            <person name="Horikawa D.D."/>
            <person name="Saito Y."/>
            <person name="Kuwahara H."/>
            <person name="Kozuka-Hata H."/>
            <person name="Shin-I T."/>
            <person name="Minakuchi Y."/>
            <person name="Ohishi K."/>
            <person name="Motoyama A."/>
            <person name="Aizu T."/>
            <person name="Enomoto A."/>
            <person name="Kondo K."/>
            <person name="Tanaka S."/>
            <person name="Hara Y."/>
            <person name="Koshikawa S."/>
            <person name="Sagara H."/>
            <person name="Miura T."/>
            <person name="Yokobori S."/>
            <person name="Miyagawa K."/>
            <person name="Suzuki Y."/>
            <person name="Kubo T."/>
            <person name="Oyama M."/>
            <person name="Kohara Y."/>
            <person name="Fujiyama A."/>
            <person name="Arakawa K."/>
            <person name="Katayama T."/>
            <person name="Toyoda A."/>
            <person name="Kunieda T."/>
        </authorList>
    </citation>
    <scope>NUCLEOTIDE SEQUENCE [LARGE SCALE GENOMIC DNA]</scope>
    <source>
        <strain evidence="1 2">YOKOZUNA-1</strain>
    </source>
</reference>